<dbReference type="PANTHER" id="PTHR20978:SF0">
    <property type="entry name" value="SPLICING FACTOR 3B SUBUNIT 5"/>
    <property type="match status" value="1"/>
</dbReference>
<dbReference type="Proteomes" id="UP000030754">
    <property type="component" value="Unassembled WGS sequence"/>
</dbReference>
<reference evidence="2" key="2">
    <citation type="submission" date="2013-10" db="EMBL/GenBank/DDBJ databases">
        <authorList>
            <person name="Aslett M."/>
        </authorList>
    </citation>
    <scope>NUCLEOTIDE SEQUENCE [LARGE SCALE GENOMIC DNA]</scope>
    <source>
        <strain evidence="2">Houghton</strain>
    </source>
</reference>
<dbReference type="OrthoDB" id="274726at2759"/>
<keyword evidence="3" id="KW-1185">Reference proteome</keyword>
<evidence type="ECO:0000256" key="1">
    <source>
        <dbReference type="SAM" id="MobiDB-lite"/>
    </source>
</evidence>
<organism evidence="2 3">
    <name type="scientific">Eimeria necatrix</name>
    <dbReference type="NCBI Taxonomy" id="51315"/>
    <lineage>
        <taxon>Eukaryota</taxon>
        <taxon>Sar</taxon>
        <taxon>Alveolata</taxon>
        <taxon>Apicomplexa</taxon>
        <taxon>Conoidasida</taxon>
        <taxon>Coccidia</taxon>
        <taxon>Eucoccidiorida</taxon>
        <taxon>Eimeriorina</taxon>
        <taxon>Eimeriidae</taxon>
        <taxon>Eimeria</taxon>
    </lineage>
</organism>
<dbReference type="PANTHER" id="PTHR20978">
    <property type="entry name" value="SPLICING FACTOR 3B SUBUNIT 5"/>
    <property type="match status" value="1"/>
</dbReference>
<dbReference type="RefSeq" id="XP_013432912.1">
    <property type="nucleotide sequence ID" value="XM_013577458.1"/>
</dbReference>
<evidence type="ECO:0000313" key="2">
    <source>
        <dbReference type="EMBL" id="CDJ64445.1"/>
    </source>
</evidence>
<dbReference type="GO" id="GO:0000398">
    <property type="term" value="P:mRNA splicing, via spliceosome"/>
    <property type="evidence" value="ECO:0007669"/>
    <property type="project" value="TreeGrafter"/>
</dbReference>
<evidence type="ECO:0000313" key="3">
    <source>
        <dbReference type="Proteomes" id="UP000030754"/>
    </source>
</evidence>
<proteinExistence type="predicted"/>
<gene>
    <name evidence="2" type="ORF">ENH_00069670</name>
</gene>
<dbReference type="Pfam" id="PF07189">
    <property type="entry name" value="SF3b10"/>
    <property type="match status" value="1"/>
</dbReference>
<dbReference type="InterPro" id="IPR009846">
    <property type="entry name" value="SF3b5/RDS3-10"/>
</dbReference>
<feature type="compositionally biased region" description="Low complexity" evidence="1">
    <location>
        <begin position="107"/>
        <end position="117"/>
    </location>
</feature>
<dbReference type="GO" id="GO:0005686">
    <property type="term" value="C:U2 snRNP"/>
    <property type="evidence" value="ECO:0007669"/>
    <property type="project" value="TreeGrafter"/>
</dbReference>
<feature type="compositionally biased region" description="Basic and acidic residues" evidence="1">
    <location>
        <begin position="94"/>
        <end position="106"/>
    </location>
</feature>
<dbReference type="GO" id="GO:0071011">
    <property type="term" value="C:precatalytic spliceosome"/>
    <property type="evidence" value="ECO:0007669"/>
    <property type="project" value="TreeGrafter"/>
</dbReference>
<sequence>MSNMDRFTIHSQLQHLQSKYPGTGNADTTRLDWGINIQRDTLASHVGHYSRLAYFAVAENESIRRIRYRCLNQMVCPTLRADNAEESAAPSGEAAKDVAAEAEATKEAAAAAAAAAAKETEEEEKAEVKEEKDQDADMAMEEGDDL</sequence>
<dbReference type="VEuPathDB" id="ToxoDB:ENH_00069670"/>
<dbReference type="EMBL" id="HG722952">
    <property type="protein sequence ID" value="CDJ64445.1"/>
    <property type="molecule type" value="Genomic_DNA"/>
</dbReference>
<protein>
    <submittedName>
        <fullName evidence="2">Splicing factor 3b subunit 10, putative</fullName>
    </submittedName>
</protein>
<feature type="compositionally biased region" description="Acidic residues" evidence="1">
    <location>
        <begin position="133"/>
        <end position="146"/>
    </location>
</feature>
<name>U6MS15_9EIME</name>
<reference evidence="2" key="1">
    <citation type="submission" date="2013-10" db="EMBL/GenBank/DDBJ databases">
        <title>Genomic analysis of the causative agents of coccidiosis in chickens.</title>
        <authorList>
            <person name="Reid A.J."/>
            <person name="Blake D."/>
            <person name="Billington K."/>
            <person name="Browne H."/>
            <person name="Dunn M."/>
            <person name="Hung S."/>
            <person name="Kawahara F."/>
            <person name="Miranda-Saavedra D."/>
            <person name="Mourier T."/>
            <person name="Nagra H."/>
            <person name="Otto T.D."/>
            <person name="Rawlings N."/>
            <person name="Sanchez A."/>
            <person name="Sanders M."/>
            <person name="Subramaniam C."/>
            <person name="Tay Y."/>
            <person name="Dear P."/>
            <person name="Doerig C."/>
            <person name="Gruber A."/>
            <person name="Parkinson J."/>
            <person name="Shirley M."/>
            <person name="Wan K.L."/>
            <person name="Berriman M."/>
            <person name="Tomley F."/>
            <person name="Pain A."/>
        </authorList>
    </citation>
    <scope>NUCLEOTIDE SEQUENCE [LARGE SCALE GENOMIC DNA]</scope>
    <source>
        <strain evidence="2">Houghton</strain>
    </source>
</reference>
<accession>U6MS15</accession>
<dbReference type="AlphaFoldDB" id="U6MS15"/>
<feature type="region of interest" description="Disordered" evidence="1">
    <location>
        <begin position="82"/>
        <end position="146"/>
    </location>
</feature>
<dbReference type="GeneID" id="25477100"/>